<gene>
    <name evidence="2" type="ORF">GIY56_15005</name>
</gene>
<reference evidence="2 3" key="1">
    <citation type="submission" date="2019-11" db="EMBL/GenBank/DDBJ databases">
        <authorList>
            <person name="Lang L."/>
        </authorList>
    </citation>
    <scope>NUCLEOTIDE SEQUENCE [LARGE SCALE GENOMIC DNA]</scope>
    <source>
        <strain evidence="2 3">YIM 132242</strain>
    </source>
</reference>
<evidence type="ECO:0000313" key="2">
    <source>
        <dbReference type="EMBL" id="MTE01595.1"/>
    </source>
</evidence>
<evidence type="ECO:0000313" key="3">
    <source>
        <dbReference type="Proteomes" id="UP000481417"/>
    </source>
</evidence>
<sequence length="69" mass="7114">MSTSKKTEAANRHHGGPGSSHQRPDLPDPTENRGPAPGEPTNGPDSDVSGGGGVRDSHHTHDPKTKGGR</sequence>
<proteinExistence type="predicted"/>
<dbReference type="AlphaFoldDB" id="A0A6L6HU04"/>
<accession>A0A6L6HU04</accession>
<comment type="caution">
    <text evidence="2">The sequence shown here is derived from an EMBL/GenBank/DDBJ whole genome shotgun (WGS) entry which is preliminary data.</text>
</comment>
<feature type="region of interest" description="Disordered" evidence="1">
    <location>
        <begin position="1"/>
        <end position="69"/>
    </location>
</feature>
<dbReference type="EMBL" id="WMBT01000011">
    <property type="protein sequence ID" value="MTE01595.1"/>
    <property type="molecule type" value="Genomic_DNA"/>
</dbReference>
<dbReference type="Proteomes" id="UP000481417">
    <property type="component" value="Unassembled WGS sequence"/>
</dbReference>
<name>A0A6L6HU04_9RHOB</name>
<protein>
    <submittedName>
        <fullName evidence="2">Uncharacterized protein</fullName>
    </submittedName>
</protein>
<feature type="compositionally biased region" description="Basic and acidic residues" evidence="1">
    <location>
        <begin position="1"/>
        <end position="11"/>
    </location>
</feature>
<evidence type="ECO:0000256" key="1">
    <source>
        <dbReference type="SAM" id="MobiDB-lite"/>
    </source>
</evidence>
<feature type="compositionally biased region" description="Basic and acidic residues" evidence="1">
    <location>
        <begin position="55"/>
        <end position="69"/>
    </location>
</feature>
<dbReference type="RefSeq" id="WP_154765674.1">
    <property type="nucleotide sequence ID" value="NZ_WMBT01000011.1"/>
</dbReference>
<keyword evidence="3" id="KW-1185">Reference proteome</keyword>
<organism evidence="2 3">
    <name type="scientific">Paracoccus lichenicola</name>
    <dbReference type="NCBI Taxonomy" id="2665644"/>
    <lineage>
        <taxon>Bacteria</taxon>
        <taxon>Pseudomonadati</taxon>
        <taxon>Pseudomonadota</taxon>
        <taxon>Alphaproteobacteria</taxon>
        <taxon>Rhodobacterales</taxon>
        <taxon>Paracoccaceae</taxon>
        <taxon>Paracoccus</taxon>
    </lineage>
</organism>